<reference evidence="4" key="1">
    <citation type="submission" date="2016-06" db="UniProtKB">
        <authorList>
            <consortium name="WormBaseParasite"/>
        </authorList>
    </citation>
    <scope>IDENTIFICATION</scope>
</reference>
<evidence type="ECO:0000313" key="4">
    <source>
        <dbReference type="WBParaSite" id="nOo.2.0.1.t08002-RA"/>
    </source>
</evidence>
<accession>A0A182EIR9</accession>
<proteinExistence type="predicted"/>
<dbReference type="InterPro" id="IPR029063">
    <property type="entry name" value="SAM-dependent_MTases_sf"/>
</dbReference>
<keyword evidence="3" id="KW-1185">Reference proteome</keyword>
<dbReference type="Proteomes" id="UP000271087">
    <property type="component" value="Unassembled WGS sequence"/>
</dbReference>
<feature type="compositionally biased region" description="Basic and acidic residues" evidence="1">
    <location>
        <begin position="75"/>
        <end position="87"/>
    </location>
</feature>
<organism evidence="4">
    <name type="scientific">Onchocerca ochengi</name>
    <name type="common">Filarial nematode worm</name>
    <dbReference type="NCBI Taxonomy" id="42157"/>
    <lineage>
        <taxon>Eukaryota</taxon>
        <taxon>Metazoa</taxon>
        <taxon>Ecdysozoa</taxon>
        <taxon>Nematoda</taxon>
        <taxon>Chromadorea</taxon>
        <taxon>Rhabditida</taxon>
        <taxon>Spirurina</taxon>
        <taxon>Spiruromorpha</taxon>
        <taxon>Filarioidea</taxon>
        <taxon>Onchocercidae</taxon>
        <taxon>Onchocerca</taxon>
    </lineage>
</organism>
<dbReference type="AlphaFoldDB" id="A0A182EIR9"/>
<sequence>MEMTDFLKQERNCLYDIIIFAEVLHYLHDFQVELELAKKSTSKKGVIICLVRRKEGEGHRIHPAEGLQRLIANHTEEERASTNERTRLRMTQMRAERRSARLENARLRAR</sequence>
<dbReference type="EMBL" id="UYRW01003116">
    <property type="protein sequence ID" value="VDK87991.1"/>
    <property type="molecule type" value="Genomic_DNA"/>
</dbReference>
<evidence type="ECO:0000256" key="1">
    <source>
        <dbReference type="SAM" id="MobiDB-lite"/>
    </source>
</evidence>
<dbReference type="OrthoDB" id="3647at2759"/>
<evidence type="ECO:0000313" key="2">
    <source>
        <dbReference type="EMBL" id="VDK87991.1"/>
    </source>
</evidence>
<dbReference type="WBParaSite" id="nOo.2.0.1.t08002-RA">
    <property type="protein sequence ID" value="nOo.2.0.1.t08002-RA"/>
    <property type="gene ID" value="nOo.2.0.1.g08002"/>
</dbReference>
<protein>
    <submittedName>
        <fullName evidence="4">Class I SAM-dependent methyltransferase</fullName>
    </submittedName>
</protein>
<reference evidence="2 3" key="2">
    <citation type="submission" date="2018-08" db="EMBL/GenBank/DDBJ databases">
        <authorList>
            <person name="Laetsch R D."/>
            <person name="Stevens L."/>
            <person name="Kumar S."/>
            <person name="Blaxter L. M."/>
        </authorList>
    </citation>
    <scope>NUCLEOTIDE SEQUENCE [LARGE SCALE GENOMIC DNA]</scope>
</reference>
<gene>
    <name evidence="2" type="ORF">NOO_LOCUS8002</name>
</gene>
<feature type="compositionally biased region" description="Basic and acidic residues" evidence="1">
    <location>
        <begin position="94"/>
        <end position="110"/>
    </location>
</feature>
<dbReference type="SUPFAM" id="SSF53335">
    <property type="entry name" value="S-adenosyl-L-methionine-dependent methyltransferases"/>
    <property type="match status" value="1"/>
</dbReference>
<evidence type="ECO:0000313" key="3">
    <source>
        <dbReference type="Proteomes" id="UP000271087"/>
    </source>
</evidence>
<name>A0A182EIR9_ONCOC</name>
<feature type="region of interest" description="Disordered" evidence="1">
    <location>
        <begin position="75"/>
        <end position="110"/>
    </location>
</feature>